<name>V2Y614_9FIRM</name>
<evidence type="ECO:0000313" key="2">
    <source>
        <dbReference type="EMBL" id="ESL03101.1"/>
    </source>
</evidence>
<dbReference type="RefSeq" id="WP_023354843.1">
    <property type="nucleotide sequence ID" value="NZ_KI535368.1"/>
</dbReference>
<dbReference type="OrthoDB" id="3186156at2"/>
<evidence type="ECO:0000259" key="1">
    <source>
        <dbReference type="Pfam" id="PF13529"/>
    </source>
</evidence>
<dbReference type="HOGENOM" id="CLU_1737244_0_0_9"/>
<dbReference type="InterPro" id="IPR038765">
    <property type="entry name" value="Papain-like_cys_pep_sf"/>
</dbReference>
<sequence length="150" mass="17438">MKPVGQISAKVTMKCRYKYSVSSLSQTDIVKHVKGSDANETGTIWETENATEYVTNNTCELSATFFIRWNWDKIKTSIDNGYPVIPLVRNLSTGHYYVIRGYDEKNKKIALNDPWDGTRYTCTWSDFDSGNWSHDSRTRKFTVYFDDYKN</sequence>
<keyword evidence="3" id="KW-1185">Reference proteome</keyword>
<dbReference type="Gene3D" id="3.90.70.10">
    <property type="entry name" value="Cysteine proteinases"/>
    <property type="match status" value="1"/>
</dbReference>
<reference evidence="2 3" key="1">
    <citation type="submission" date="2013-06" db="EMBL/GenBank/DDBJ databases">
        <authorList>
            <person name="Weinstock G."/>
            <person name="Sodergren E."/>
            <person name="Clifton S."/>
            <person name="Fulton L."/>
            <person name="Fulton B."/>
            <person name="Courtney L."/>
            <person name="Fronick C."/>
            <person name="Harrison M."/>
            <person name="Strong C."/>
            <person name="Farmer C."/>
            <person name="Delahaunty K."/>
            <person name="Markovic C."/>
            <person name="Hall O."/>
            <person name="Minx P."/>
            <person name="Tomlinson C."/>
            <person name="Mitreva M."/>
            <person name="Nelson J."/>
            <person name="Hou S."/>
            <person name="Wollam A."/>
            <person name="Pepin K.H."/>
            <person name="Johnson M."/>
            <person name="Bhonagiri V."/>
            <person name="Nash W.E."/>
            <person name="Warren W."/>
            <person name="Chinwalla A."/>
            <person name="Mardis E.R."/>
            <person name="Wilson R.K."/>
        </authorList>
    </citation>
    <scope>NUCLEOTIDE SEQUENCE [LARGE SCALE GENOMIC DNA]</scope>
    <source>
        <strain evidence="2 3">ATCC 51271</strain>
    </source>
</reference>
<dbReference type="Pfam" id="PF13529">
    <property type="entry name" value="Peptidase_C39_2"/>
    <property type="match status" value="1"/>
</dbReference>
<feature type="domain" description="Peptidase C39-like" evidence="1">
    <location>
        <begin position="17"/>
        <end position="115"/>
    </location>
</feature>
<dbReference type="InterPro" id="IPR039564">
    <property type="entry name" value="Peptidase_C39-like"/>
</dbReference>
<evidence type="ECO:0000313" key="3">
    <source>
        <dbReference type="Proteomes" id="UP000018227"/>
    </source>
</evidence>
<gene>
    <name evidence="2" type="ORF">GCWU0000282_001974</name>
</gene>
<proteinExistence type="predicted"/>
<organism evidence="2 3">
    <name type="scientific">Catonella morbi ATCC 51271</name>
    <dbReference type="NCBI Taxonomy" id="592026"/>
    <lineage>
        <taxon>Bacteria</taxon>
        <taxon>Bacillati</taxon>
        <taxon>Bacillota</taxon>
        <taxon>Clostridia</taxon>
        <taxon>Lachnospirales</taxon>
        <taxon>Lachnospiraceae</taxon>
        <taxon>Catonella</taxon>
    </lineage>
</organism>
<dbReference type="EMBL" id="ACIL03000013">
    <property type="protein sequence ID" value="ESL03101.1"/>
    <property type="molecule type" value="Genomic_DNA"/>
</dbReference>
<comment type="caution">
    <text evidence="2">The sequence shown here is derived from an EMBL/GenBank/DDBJ whole genome shotgun (WGS) entry which is preliminary data.</text>
</comment>
<protein>
    <recommendedName>
        <fullName evidence="1">Peptidase C39-like domain-containing protein</fullName>
    </recommendedName>
</protein>
<dbReference type="STRING" id="592026.GCWU0000282_001974"/>
<dbReference type="AlphaFoldDB" id="V2Y614"/>
<dbReference type="Proteomes" id="UP000018227">
    <property type="component" value="Unassembled WGS sequence"/>
</dbReference>
<accession>V2Y614</accession>
<dbReference type="SUPFAM" id="SSF54001">
    <property type="entry name" value="Cysteine proteinases"/>
    <property type="match status" value="1"/>
</dbReference>